<name>A0A7W6P136_9HYPH</name>
<dbReference type="Pfam" id="PF03795">
    <property type="entry name" value="YCII"/>
    <property type="match status" value="1"/>
</dbReference>
<sequence>MLFVVLCNDKPGHLDLRMATRPPHVEWLKGLEAEGTLKAAGPFLGDDGKPVGSMLILKAESLEAATALAAQDPYAGAGLFSDVTVRPWNWVFVNPEA</sequence>
<proteinExistence type="inferred from homology"/>
<dbReference type="NCBIfam" id="NF009507">
    <property type="entry name" value="PRK12865.1"/>
    <property type="match status" value="1"/>
</dbReference>
<dbReference type="EMBL" id="JACIDU010000009">
    <property type="protein sequence ID" value="MBB4103924.1"/>
    <property type="molecule type" value="Genomic_DNA"/>
</dbReference>
<dbReference type="SUPFAM" id="SSF54909">
    <property type="entry name" value="Dimeric alpha+beta barrel"/>
    <property type="match status" value="1"/>
</dbReference>
<reference evidence="3 4" key="1">
    <citation type="submission" date="2020-08" db="EMBL/GenBank/DDBJ databases">
        <title>Genomic Encyclopedia of Type Strains, Phase IV (KMG-IV): sequencing the most valuable type-strain genomes for metagenomic binning, comparative biology and taxonomic classification.</title>
        <authorList>
            <person name="Goeker M."/>
        </authorList>
    </citation>
    <scope>NUCLEOTIDE SEQUENCE [LARGE SCALE GENOMIC DNA]</scope>
    <source>
        <strain evidence="3 4">DSM 26385</strain>
    </source>
</reference>
<keyword evidence="4" id="KW-1185">Reference proteome</keyword>
<dbReference type="AlphaFoldDB" id="A0A7W6P136"/>
<comment type="similarity">
    <text evidence="1">Belongs to the YciI family.</text>
</comment>
<comment type="caution">
    <text evidence="3">The sequence shown here is derived from an EMBL/GenBank/DDBJ whole genome shotgun (WGS) entry which is preliminary data.</text>
</comment>
<evidence type="ECO:0000313" key="4">
    <source>
        <dbReference type="Proteomes" id="UP000584824"/>
    </source>
</evidence>
<dbReference type="Proteomes" id="UP000584824">
    <property type="component" value="Unassembled WGS sequence"/>
</dbReference>
<dbReference type="NCBIfam" id="NF009502">
    <property type="entry name" value="PRK12863.1-1"/>
    <property type="match status" value="1"/>
</dbReference>
<accession>A0A7W6P136</accession>
<evidence type="ECO:0000259" key="2">
    <source>
        <dbReference type="Pfam" id="PF03795"/>
    </source>
</evidence>
<protein>
    <recommendedName>
        <fullName evidence="2">YCII-related domain-containing protein</fullName>
    </recommendedName>
</protein>
<dbReference type="InterPro" id="IPR051807">
    <property type="entry name" value="Sec-metab_biosynth-assoc"/>
</dbReference>
<dbReference type="RefSeq" id="WP_183792916.1">
    <property type="nucleotide sequence ID" value="NZ_JACIDU010000009.1"/>
</dbReference>
<evidence type="ECO:0000256" key="1">
    <source>
        <dbReference type="ARBA" id="ARBA00007689"/>
    </source>
</evidence>
<dbReference type="PANTHER" id="PTHR33606:SF3">
    <property type="entry name" value="PROTEIN YCII"/>
    <property type="match status" value="1"/>
</dbReference>
<dbReference type="InterPro" id="IPR011008">
    <property type="entry name" value="Dimeric_a/b-barrel"/>
</dbReference>
<evidence type="ECO:0000313" key="3">
    <source>
        <dbReference type="EMBL" id="MBB4103924.1"/>
    </source>
</evidence>
<dbReference type="PANTHER" id="PTHR33606">
    <property type="entry name" value="PROTEIN YCII"/>
    <property type="match status" value="1"/>
</dbReference>
<dbReference type="InterPro" id="IPR005545">
    <property type="entry name" value="YCII"/>
</dbReference>
<dbReference type="Gene3D" id="3.30.70.1060">
    <property type="entry name" value="Dimeric alpha+beta barrel"/>
    <property type="match status" value="1"/>
</dbReference>
<gene>
    <name evidence="3" type="ORF">GGQ66_002492</name>
</gene>
<organism evidence="3 4">
    <name type="scientific">Allorhizobium borbori</name>
    <dbReference type="NCBI Taxonomy" id="485907"/>
    <lineage>
        <taxon>Bacteria</taxon>
        <taxon>Pseudomonadati</taxon>
        <taxon>Pseudomonadota</taxon>
        <taxon>Alphaproteobacteria</taxon>
        <taxon>Hyphomicrobiales</taxon>
        <taxon>Rhizobiaceae</taxon>
        <taxon>Rhizobium/Agrobacterium group</taxon>
        <taxon>Allorhizobium</taxon>
    </lineage>
</organism>
<feature type="domain" description="YCII-related" evidence="2">
    <location>
        <begin position="1"/>
        <end position="89"/>
    </location>
</feature>